<dbReference type="STRING" id="1522312.GCA_900177895_00683"/>
<dbReference type="AlphaFoldDB" id="A0A238HGI7"/>
<keyword evidence="2" id="KW-0812">Transmembrane</keyword>
<dbReference type="CDD" id="cd05379">
    <property type="entry name" value="CAP_bacterial"/>
    <property type="match status" value="1"/>
</dbReference>
<dbReference type="Proteomes" id="UP000215450">
    <property type="component" value="Unassembled WGS sequence"/>
</dbReference>
<organism evidence="4">
    <name type="scientific">Kingella negevensis</name>
    <dbReference type="NCBI Taxonomy" id="1522312"/>
    <lineage>
        <taxon>Bacteria</taxon>
        <taxon>Pseudomonadati</taxon>
        <taxon>Pseudomonadota</taxon>
        <taxon>Betaproteobacteria</taxon>
        <taxon>Neisseriales</taxon>
        <taxon>Neisseriaceae</taxon>
        <taxon>Kingella</taxon>
    </lineage>
</organism>
<sequence length="395" mass="45187">MERRRLTDIFSNNNYLIFLKQTCNYQKFCQRATDAPFLLCTEKQPENQPNPKNTPMSTRKKQRQQQNRNALATQRILMFWLPLAAVIFGLVYWTQSRYDSKRETLASFDRLNHWRRQAGVTEFTPSETLAQSAQNHALYLTKNADGHEENHPSNPHFTGKEPQERATKVGYPAPMVENLTQSNLPRSGKASVDSLMTAIYHRLALLNPDHDEAGAAWENDGDNAFVVNQGSSYDREICSQETAGQKRYVLTTQCNGEKREIPMDEPPPSEHIAVKYPIGSGIDPSYDGKEVPSPVPDLGKTGNPISIAFYGETSPIRVESYKLTSPKGEVSNTRMLDASNDPNRLLTETQFVLFPVKPLEYNTEYTVEFTYLQDNQRKTETWTFRTRRKRGLFDF</sequence>
<feature type="domain" description="SCP" evidence="3">
    <location>
        <begin position="109"/>
        <end position="226"/>
    </location>
</feature>
<keyword evidence="2" id="KW-0472">Membrane</keyword>
<feature type="transmembrane region" description="Helical" evidence="2">
    <location>
        <begin position="76"/>
        <end position="94"/>
    </location>
</feature>
<feature type="compositionally biased region" description="Polar residues" evidence="1">
    <location>
        <begin position="46"/>
        <end position="57"/>
    </location>
</feature>
<dbReference type="Pfam" id="PF00188">
    <property type="entry name" value="CAP"/>
    <property type="match status" value="1"/>
</dbReference>
<dbReference type="EMBL" id="FXUV02000035">
    <property type="protein sequence ID" value="SNB75397.1"/>
    <property type="molecule type" value="Genomic_DNA"/>
</dbReference>
<dbReference type="SUPFAM" id="SSF55797">
    <property type="entry name" value="PR-1-like"/>
    <property type="match status" value="1"/>
</dbReference>
<dbReference type="Gene3D" id="3.40.33.10">
    <property type="entry name" value="CAP"/>
    <property type="match status" value="1"/>
</dbReference>
<evidence type="ECO:0000256" key="2">
    <source>
        <dbReference type="SAM" id="Phobius"/>
    </source>
</evidence>
<keyword evidence="2" id="KW-1133">Transmembrane helix</keyword>
<reference evidence="4" key="1">
    <citation type="submission" date="2017-05" db="EMBL/GenBank/DDBJ databases">
        <authorList>
            <person name="Song R."/>
            <person name="Chenine A.L."/>
            <person name="Ruprecht R.M."/>
        </authorList>
    </citation>
    <scope>NUCLEOTIDE SEQUENCE</scope>
    <source>
        <strain evidence="4">Kingella_eburonensis</strain>
    </source>
</reference>
<evidence type="ECO:0000313" key="4">
    <source>
        <dbReference type="EMBL" id="SMQ12679.1"/>
    </source>
</evidence>
<dbReference type="InterPro" id="IPR035940">
    <property type="entry name" value="CAP_sf"/>
</dbReference>
<dbReference type="PANTHER" id="PTHR31157:SF1">
    <property type="entry name" value="SCP DOMAIN-CONTAINING PROTEIN"/>
    <property type="match status" value="1"/>
</dbReference>
<gene>
    <name evidence="4" type="ORF">KEBURONENSIS_01580</name>
    <name evidence="5" type="ORF">KEBURONENSIS_01589</name>
</gene>
<protein>
    <submittedName>
        <fullName evidence="4">Cysteine-rich secretory protein family protein</fullName>
    </submittedName>
</protein>
<dbReference type="EMBL" id="FXUV01000029">
    <property type="protein sequence ID" value="SMQ12679.1"/>
    <property type="molecule type" value="Genomic_DNA"/>
</dbReference>
<accession>A0A238HGI7</accession>
<reference evidence="5 6" key="2">
    <citation type="submission" date="2017-06" db="EMBL/GenBank/DDBJ databases">
        <authorList>
            <person name="Kim H.J."/>
            <person name="Triplett B.A."/>
        </authorList>
    </citation>
    <scope>NUCLEOTIDE SEQUENCE [LARGE SCALE GENOMIC DNA]</scope>
    <source>
        <strain evidence="5">Kingella_eburonensis</strain>
    </source>
</reference>
<keyword evidence="6" id="KW-1185">Reference proteome</keyword>
<dbReference type="PANTHER" id="PTHR31157">
    <property type="entry name" value="SCP DOMAIN-CONTAINING PROTEIN"/>
    <property type="match status" value="1"/>
</dbReference>
<dbReference type="InterPro" id="IPR014044">
    <property type="entry name" value="CAP_dom"/>
</dbReference>
<evidence type="ECO:0000313" key="6">
    <source>
        <dbReference type="Proteomes" id="UP000215450"/>
    </source>
</evidence>
<name>A0A238HGI7_9NEIS</name>
<feature type="region of interest" description="Disordered" evidence="1">
    <location>
        <begin position="42"/>
        <end position="68"/>
    </location>
</feature>
<evidence type="ECO:0000259" key="3">
    <source>
        <dbReference type="Pfam" id="PF00188"/>
    </source>
</evidence>
<evidence type="ECO:0000256" key="1">
    <source>
        <dbReference type="SAM" id="MobiDB-lite"/>
    </source>
</evidence>
<proteinExistence type="predicted"/>
<evidence type="ECO:0000313" key="5">
    <source>
        <dbReference type="EMBL" id="SNB75397.1"/>
    </source>
</evidence>